<dbReference type="Gene3D" id="1.25.10.10">
    <property type="entry name" value="Leucine-rich Repeat Variant"/>
    <property type="match status" value="1"/>
</dbReference>
<evidence type="ECO:0000259" key="5">
    <source>
        <dbReference type="Pfam" id="PF22972"/>
    </source>
</evidence>
<dbReference type="GO" id="GO:0006974">
    <property type="term" value="P:DNA damage response"/>
    <property type="evidence" value="ECO:0007669"/>
    <property type="project" value="TreeGrafter"/>
</dbReference>
<dbReference type="Proteomes" id="UP000738325">
    <property type="component" value="Unassembled WGS sequence"/>
</dbReference>
<feature type="compositionally biased region" description="Acidic residues" evidence="3">
    <location>
        <begin position="751"/>
        <end position="761"/>
    </location>
</feature>
<feature type="compositionally biased region" description="Basic and acidic residues" evidence="3">
    <location>
        <begin position="683"/>
        <end position="702"/>
    </location>
</feature>
<sequence>LAVRLDIMDSATKMRVKVYRLSAGNQWIDHGTGHCSCEFNMDKSEGTLIVQSEDEDDKVLLRSRIRVGEDLYHRQQETLIVWSEVDGEDLALSFQEAEGSEDLFSDPSDVNGAGSGEFITLPDPDISNLAEIETLIKEAQIAPNEKEKLAAFIILDNYIDKLFPIFETCEDLESLSDLHLLHGIMLGIILLSDIAIIQYILKDEILIRCLGILEYDPTLGGQKENYREFLTTRSKFKQIVPINDQEVEQKIHQTFRLHFLRDTVLARIVDDSLSSILGSLIFFHNIDIVNYIHHDRAFMKELFGILENEAEPIERKRDVVLFVQQFCSIAKTTQLHARVGLFRTLGQHGLFSVFEVALSDSNPNIKMAGTEILLSAMEHDPTLIRIHITKQADEKAPRQLMDIILDQFVAEEDMGVRLQYSEVIRMLLDTNTSQAESGMLTSMDSMPSHDPDSERFLDLFYGTYVGRFASPLLELSEDTTVFPRPLATLCENTCQILSFMVRQHSFRSKYFVLSSGIIGKVCLLLRNRDQHLRLFALRFFRTCIGTSDDFYLRYIVKQNTMRHIVDALLSTHNKNNLLNSACIEFFDYIRSENITLLINHIVPLYGEKLKSIEYVNTFKALIRRYEHLQNLSVAGSEAAEAAVSETSSAKRGGPGQQGWSSSTVDDDEEAYFNNSDDEDEVPDEGKHEDNPSASDLRRRVKEDSDEDSDQDEHRKAGSSDVRMDRDTEPVLASQNSPPRPPLLLRRKLVDYGDDDDEDGDEGVFGRQAKAQARNADSITSPPPEKKIKLDTEAAESSTQQQDHVMEDSAVVQEGGSTPIKFKLNKIKNGRSPSPLSSGGARPRSVSPLGSSGAGLPPVPMRTSIAFVRAGSADSEGSSQGSDSEGGKAVSGGDSNKDSATEAATNLKSDMALDFKHTGDNEDEDERTEHKGDMAEGDHAADSSGEEAKTLLATESGLEPVAEKEHAT</sequence>
<dbReference type="GO" id="GO:0005654">
    <property type="term" value="C:nucleoplasm"/>
    <property type="evidence" value="ECO:0007669"/>
    <property type="project" value="TreeGrafter"/>
</dbReference>
<organism evidence="6 7">
    <name type="scientific">Dissophora globulifera</name>
    <dbReference type="NCBI Taxonomy" id="979702"/>
    <lineage>
        <taxon>Eukaryota</taxon>
        <taxon>Fungi</taxon>
        <taxon>Fungi incertae sedis</taxon>
        <taxon>Mucoromycota</taxon>
        <taxon>Mortierellomycotina</taxon>
        <taxon>Mortierellomycetes</taxon>
        <taxon>Mortierellales</taxon>
        <taxon>Mortierellaceae</taxon>
        <taxon>Dissophora</taxon>
    </lineage>
</organism>
<dbReference type="PANTHER" id="PTHR23318:SF0">
    <property type="entry name" value="SERINE_THREONINE-PROTEIN PHOSPHATASE 4 REGULATORY SUBUNIT 3"/>
    <property type="match status" value="1"/>
</dbReference>
<evidence type="ECO:0000259" key="4">
    <source>
        <dbReference type="Pfam" id="PF04802"/>
    </source>
</evidence>
<reference evidence="6" key="1">
    <citation type="journal article" date="2020" name="Fungal Divers.">
        <title>Resolving the Mortierellaceae phylogeny through synthesis of multi-gene phylogenetics and phylogenomics.</title>
        <authorList>
            <person name="Vandepol N."/>
            <person name="Liber J."/>
            <person name="Desiro A."/>
            <person name="Na H."/>
            <person name="Kennedy M."/>
            <person name="Barry K."/>
            <person name="Grigoriev I.V."/>
            <person name="Miller A.N."/>
            <person name="O'Donnell K."/>
            <person name="Stajich J.E."/>
            <person name="Bonito G."/>
        </authorList>
    </citation>
    <scope>NUCLEOTIDE SEQUENCE</scope>
    <source>
        <strain evidence="6">REB-010B</strain>
    </source>
</reference>
<gene>
    <name evidence="6" type="primary">PSY2_1</name>
    <name evidence="6" type="ORF">BGZ99_001667</name>
</gene>
<dbReference type="InterPro" id="IPR006887">
    <property type="entry name" value="P4R3-like_central_dom"/>
</dbReference>
<keyword evidence="2" id="KW-0539">Nucleus</keyword>
<evidence type="ECO:0000313" key="7">
    <source>
        <dbReference type="Proteomes" id="UP000738325"/>
    </source>
</evidence>
<dbReference type="PANTHER" id="PTHR23318">
    <property type="entry name" value="ATP SYNTHASE GAMMA-RELATED"/>
    <property type="match status" value="1"/>
</dbReference>
<feature type="region of interest" description="Disordered" evidence="3">
    <location>
        <begin position="644"/>
        <end position="967"/>
    </location>
</feature>
<dbReference type="AlphaFoldDB" id="A0A9P6R239"/>
<accession>A0A9P6R239</accession>
<feature type="compositionally biased region" description="Basic and acidic residues" evidence="3">
    <location>
        <begin position="926"/>
        <end position="948"/>
    </location>
</feature>
<feature type="compositionally biased region" description="Acidic residues" evidence="3">
    <location>
        <begin position="664"/>
        <end position="682"/>
    </location>
</feature>
<dbReference type="Pfam" id="PF04802">
    <property type="entry name" value="PP4R3"/>
    <property type="match status" value="1"/>
</dbReference>
<feature type="compositionally biased region" description="Basic and acidic residues" evidence="3">
    <location>
        <begin position="910"/>
        <end position="919"/>
    </location>
</feature>
<evidence type="ECO:0000256" key="2">
    <source>
        <dbReference type="ARBA" id="ARBA00023242"/>
    </source>
</evidence>
<dbReference type="SUPFAM" id="SSF48371">
    <property type="entry name" value="ARM repeat"/>
    <property type="match status" value="1"/>
</dbReference>
<feature type="compositionally biased region" description="Basic and acidic residues" evidence="3">
    <location>
        <begin position="711"/>
        <end position="728"/>
    </location>
</feature>
<dbReference type="InterPro" id="IPR011989">
    <property type="entry name" value="ARM-like"/>
</dbReference>
<comment type="caution">
    <text evidence="6">The sequence shown here is derived from an EMBL/GenBank/DDBJ whole genome shotgun (WGS) entry which is preliminary data.</text>
</comment>
<dbReference type="GO" id="GO:0030289">
    <property type="term" value="C:protein phosphatase 4 complex"/>
    <property type="evidence" value="ECO:0007669"/>
    <property type="project" value="TreeGrafter"/>
</dbReference>
<feature type="domain" description="PP4R3 EVH1-like" evidence="5">
    <location>
        <begin position="14"/>
        <end position="102"/>
    </location>
</feature>
<feature type="non-terminal residue" evidence="6">
    <location>
        <position position="967"/>
    </location>
</feature>
<dbReference type="OrthoDB" id="27483at2759"/>
<evidence type="ECO:0000313" key="6">
    <source>
        <dbReference type="EMBL" id="KAG0306802.1"/>
    </source>
</evidence>
<comment type="subcellular location">
    <subcellularLocation>
        <location evidence="1">Nucleus</location>
    </subcellularLocation>
</comment>
<dbReference type="InterPro" id="IPR016024">
    <property type="entry name" value="ARM-type_fold"/>
</dbReference>
<dbReference type="InterPro" id="IPR011993">
    <property type="entry name" value="PH-like_dom_sf"/>
</dbReference>
<dbReference type="Gene3D" id="2.30.29.30">
    <property type="entry name" value="Pleckstrin-homology domain (PH domain)/Phosphotyrosine-binding domain (PTB)"/>
    <property type="match status" value="1"/>
</dbReference>
<feature type="compositionally biased region" description="Low complexity" evidence="3">
    <location>
        <begin position="869"/>
        <end position="882"/>
    </location>
</feature>
<dbReference type="GO" id="GO:0072542">
    <property type="term" value="F:protein phosphatase activator activity"/>
    <property type="evidence" value="ECO:0007669"/>
    <property type="project" value="TreeGrafter"/>
</dbReference>
<evidence type="ECO:0000256" key="1">
    <source>
        <dbReference type="ARBA" id="ARBA00004123"/>
    </source>
</evidence>
<name>A0A9P6R239_9FUNG</name>
<dbReference type="InterPro" id="IPR051137">
    <property type="entry name" value="PP4R3-like"/>
</dbReference>
<proteinExistence type="predicted"/>
<evidence type="ECO:0000256" key="3">
    <source>
        <dbReference type="SAM" id="MobiDB-lite"/>
    </source>
</evidence>
<dbReference type="Pfam" id="PF22972">
    <property type="entry name" value="EVH1_PP4R3"/>
    <property type="match status" value="1"/>
</dbReference>
<dbReference type="EMBL" id="JAAAIP010001434">
    <property type="protein sequence ID" value="KAG0306802.1"/>
    <property type="molecule type" value="Genomic_DNA"/>
</dbReference>
<feature type="domain" description="Serine/threonine-protein phosphatase 4 regulatory subunit 3-like central" evidence="4">
    <location>
        <begin position="131"/>
        <end position="626"/>
    </location>
</feature>
<keyword evidence="7" id="KW-1185">Reference proteome</keyword>
<protein>
    <submittedName>
        <fullName evidence="6">Platinum sensitivity protein</fullName>
    </submittedName>
</protein>
<dbReference type="InterPro" id="IPR055236">
    <property type="entry name" value="EVH1_PP4R3"/>
</dbReference>